<proteinExistence type="inferred from homology"/>
<keyword evidence="3" id="KW-1133">Transmembrane helix</keyword>
<sequence>MLGVEASSALSPQAAGHVAPMATPRVVAVPARSGRPSAGTRQRLPAALRPALKRLLDIAGALALLAALLPVLLFIAALVRADGGPALFAHERIGRGGRRFGCLKFRSMVTDSAERLEALLAASPEARAEWDATRKLKRDPRVTAFGRFLRASSLDELPQLLNVLRGEMSLVGPRPVQAAELAEHYGPAAAAEYASARPGITGLWQVSGRCETSYAARVALDLRYLANPSLREDLRILLKTPSAVLARRGAF</sequence>
<feature type="domain" description="Bacterial sugar transferase" evidence="4">
    <location>
        <begin position="53"/>
        <end position="245"/>
    </location>
</feature>
<dbReference type="PANTHER" id="PTHR30576:SF10">
    <property type="entry name" value="SLL5057 PROTEIN"/>
    <property type="match status" value="1"/>
</dbReference>
<dbReference type="Proteomes" id="UP001501588">
    <property type="component" value="Unassembled WGS sequence"/>
</dbReference>
<dbReference type="InterPro" id="IPR003362">
    <property type="entry name" value="Bact_transf"/>
</dbReference>
<evidence type="ECO:0000256" key="3">
    <source>
        <dbReference type="SAM" id="Phobius"/>
    </source>
</evidence>
<dbReference type="PANTHER" id="PTHR30576">
    <property type="entry name" value="COLANIC BIOSYNTHESIS UDP-GLUCOSE LIPID CARRIER TRANSFERASE"/>
    <property type="match status" value="1"/>
</dbReference>
<comment type="caution">
    <text evidence="5">The sequence shown here is derived from an EMBL/GenBank/DDBJ whole genome shotgun (WGS) entry which is preliminary data.</text>
</comment>
<feature type="transmembrane region" description="Helical" evidence="3">
    <location>
        <begin position="58"/>
        <end position="79"/>
    </location>
</feature>
<dbReference type="EMBL" id="BAAAFZ010000045">
    <property type="protein sequence ID" value="GAA0588647.1"/>
    <property type="molecule type" value="Genomic_DNA"/>
</dbReference>
<keyword evidence="3" id="KW-0812">Transmembrane</keyword>
<evidence type="ECO:0000313" key="6">
    <source>
        <dbReference type="Proteomes" id="UP001501588"/>
    </source>
</evidence>
<protein>
    <recommendedName>
        <fullName evidence="4">Bacterial sugar transferase domain-containing protein</fullName>
    </recommendedName>
</protein>
<reference evidence="6" key="1">
    <citation type="journal article" date="2019" name="Int. J. Syst. Evol. Microbiol.">
        <title>The Global Catalogue of Microorganisms (GCM) 10K type strain sequencing project: providing services to taxonomists for standard genome sequencing and annotation.</title>
        <authorList>
            <consortium name="The Broad Institute Genomics Platform"/>
            <consortium name="The Broad Institute Genome Sequencing Center for Infectious Disease"/>
            <person name="Wu L."/>
            <person name="Ma J."/>
        </authorList>
    </citation>
    <scope>NUCLEOTIDE SEQUENCE [LARGE SCALE GENOMIC DNA]</scope>
    <source>
        <strain evidence="6">JCM 9933</strain>
    </source>
</reference>
<organism evidence="5 6">
    <name type="scientific">Craurococcus roseus</name>
    <dbReference type="NCBI Taxonomy" id="77585"/>
    <lineage>
        <taxon>Bacteria</taxon>
        <taxon>Pseudomonadati</taxon>
        <taxon>Pseudomonadota</taxon>
        <taxon>Alphaproteobacteria</taxon>
        <taxon>Acetobacterales</taxon>
        <taxon>Acetobacteraceae</taxon>
        <taxon>Craurococcus</taxon>
    </lineage>
</organism>
<dbReference type="Pfam" id="PF02397">
    <property type="entry name" value="Bac_transf"/>
    <property type="match status" value="1"/>
</dbReference>
<keyword evidence="2" id="KW-0270">Exopolysaccharide synthesis</keyword>
<evidence type="ECO:0000256" key="2">
    <source>
        <dbReference type="ARBA" id="ARBA00023169"/>
    </source>
</evidence>
<comment type="similarity">
    <text evidence="1">Belongs to the bacterial sugar transferase family.</text>
</comment>
<evidence type="ECO:0000256" key="1">
    <source>
        <dbReference type="ARBA" id="ARBA00006464"/>
    </source>
</evidence>
<gene>
    <name evidence="5" type="ORF">GCM10009416_28880</name>
</gene>
<keyword evidence="6" id="KW-1185">Reference proteome</keyword>
<evidence type="ECO:0000313" key="5">
    <source>
        <dbReference type="EMBL" id="GAA0588647.1"/>
    </source>
</evidence>
<name>A0ABP3QD96_9PROT</name>
<accession>A0ABP3QD96</accession>
<evidence type="ECO:0000259" key="4">
    <source>
        <dbReference type="Pfam" id="PF02397"/>
    </source>
</evidence>
<keyword evidence="3" id="KW-0472">Membrane</keyword>